<gene>
    <name evidence="1" type="ORF">A3D25_05345</name>
</gene>
<dbReference type="AlphaFoldDB" id="A0A1F5KH57"/>
<evidence type="ECO:0000313" key="1">
    <source>
        <dbReference type="EMBL" id="OGE40273.1"/>
    </source>
</evidence>
<dbReference type="Proteomes" id="UP000177328">
    <property type="component" value="Unassembled WGS sequence"/>
</dbReference>
<dbReference type="Gene3D" id="3.40.630.30">
    <property type="match status" value="1"/>
</dbReference>
<dbReference type="InterPro" id="IPR016181">
    <property type="entry name" value="Acyl_CoA_acyltransferase"/>
</dbReference>
<accession>A0A1F5KH57</accession>
<organism evidence="1 2">
    <name type="scientific">Candidatus Daviesbacteria bacterium RIFCSPHIGHO2_02_FULL_43_12</name>
    <dbReference type="NCBI Taxonomy" id="1797776"/>
    <lineage>
        <taxon>Bacteria</taxon>
        <taxon>Candidatus Daviesiibacteriota</taxon>
    </lineage>
</organism>
<reference evidence="1 2" key="1">
    <citation type="journal article" date="2016" name="Nat. Commun.">
        <title>Thousands of microbial genomes shed light on interconnected biogeochemical processes in an aquifer system.</title>
        <authorList>
            <person name="Anantharaman K."/>
            <person name="Brown C.T."/>
            <person name="Hug L.A."/>
            <person name="Sharon I."/>
            <person name="Castelle C.J."/>
            <person name="Probst A.J."/>
            <person name="Thomas B.C."/>
            <person name="Singh A."/>
            <person name="Wilkins M.J."/>
            <person name="Karaoz U."/>
            <person name="Brodie E.L."/>
            <person name="Williams K.H."/>
            <person name="Hubbard S.S."/>
            <person name="Banfield J.F."/>
        </authorList>
    </citation>
    <scope>NUCLEOTIDE SEQUENCE [LARGE SCALE GENOMIC DNA]</scope>
</reference>
<sequence>MEIKFTGFDPGRDAEELADVYAAVFAGPPWNEVTRCPVMPGRFFGSQTQPGQDCPDCLVASQPKRTPLEVAYPKQEMVEYFAEETTKDGSLALIGRPNSGPDQGRIVAFTWMYNYPDVKDFVKDKYQVTRGDVTGLRFQVRLIQLLEQQGIAGKFGYFSESGILPDYRGNGLSNEFWTRRWDWARSQGIPALQRTRWDSPMTIAARKIGFEQLLGPRSEPFISPDGTRGIRQTGQVVNGLIDQINQDRVLFRSPR</sequence>
<name>A0A1F5KH57_9BACT</name>
<dbReference type="EMBL" id="MFDD01000013">
    <property type="protein sequence ID" value="OGE40273.1"/>
    <property type="molecule type" value="Genomic_DNA"/>
</dbReference>
<protein>
    <recommendedName>
        <fullName evidence="3">N-acetyltransferase domain-containing protein</fullName>
    </recommendedName>
</protein>
<proteinExistence type="predicted"/>
<evidence type="ECO:0000313" key="2">
    <source>
        <dbReference type="Proteomes" id="UP000177328"/>
    </source>
</evidence>
<dbReference type="SUPFAM" id="SSF55729">
    <property type="entry name" value="Acyl-CoA N-acyltransferases (Nat)"/>
    <property type="match status" value="1"/>
</dbReference>
<comment type="caution">
    <text evidence="1">The sequence shown here is derived from an EMBL/GenBank/DDBJ whole genome shotgun (WGS) entry which is preliminary data.</text>
</comment>
<evidence type="ECO:0008006" key="3">
    <source>
        <dbReference type="Google" id="ProtNLM"/>
    </source>
</evidence>